<dbReference type="OrthoDB" id="2082802at2"/>
<protein>
    <recommendedName>
        <fullName evidence="1">Phosphoribosyltransferase domain-containing protein</fullName>
    </recommendedName>
</protein>
<reference evidence="2 3" key="1">
    <citation type="submission" date="2018-01" db="EMBL/GenBank/DDBJ databases">
        <authorList>
            <person name="Gaut B.S."/>
            <person name="Morton B.R."/>
            <person name="Clegg M.T."/>
            <person name="Duvall M.R."/>
        </authorList>
    </citation>
    <scope>NUCLEOTIDE SEQUENCE [LARGE SCALE GENOMIC DNA]</scope>
    <source>
        <strain evidence="2 3">HR-AV</strain>
    </source>
</reference>
<evidence type="ECO:0000259" key="1">
    <source>
        <dbReference type="Pfam" id="PF14681"/>
    </source>
</evidence>
<dbReference type="RefSeq" id="WP_103789360.1">
    <property type="nucleotide sequence ID" value="NZ_PQVF01000007.1"/>
</dbReference>
<keyword evidence="3" id="KW-1185">Reference proteome</keyword>
<name>A0A2S5A2W1_9SPHI</name>
<comment type="caution">
    <text evidence="2">The sequence shown here is derived from an EMBL/GenBank/DDBJ whole genome shotgun (WGS) entry which is preliminary data.</text>
</comment>
<dbReference type="AlphaFoldDB" id="A0A2S5A2W1"/>
<sequence>MDSIKISTNNYGSALLTTIRNCNTPKDELRQSLIKIGNLIGSEIVSEEFTYMDKINTPLQKDFLGFSFKKSNVVIVSTKDDYNFFLKGIAQCIKNPITGYMDFSGERGKATYTSPVRSLVLPETPRGQAIDAVIIAKSVLATGCTAVTLAKSAYQKLMPNKLIITTCFYSLSGIEELKNEIPNCKLYLIGNPDELDQDGMLVPGVGNLDQRLQD</sequence>
<dbReference type="EMBL" id="PQVF01000007">
    <property type="protein sequence ID" value="POY36443.1"/>
    <property type="molecule type" value="Genomic_DNA"/>
</dbReference>
<dbReference type="Gene3D" id="3.40.50.2020">
    <property type="match status" value="1"/>
</dbReference>
<gene>
    <name evidence="2" type="ORF">C3K47_11920</name>
</gene>
<organism evidence="2 3">
    <name type="scientific">Solitalea longa</name>
    <dbReference type="NCBI Taxonomy" id="2079460"/>
    <lineage>
        <taxon>Bacteria</taxon>
        <taxon>Pseudomonadati</taxon>
        <taxon>Bacteroidota</taxon>
        <taxon>Sphingobacteriia</taxon>
        <taxon>Sphingobacteriales</taxon>
        <taxon>Sphingobacteriaceae</taxon>
        <taxon>Solitalea</taxon>
    </lineage>
</organism>
<dbReference type="Pfam" id="PF14681">
    <property type="entry name" value="UPRTase"/>
    <property type="match status" value="1"/>
</dbReference>
<accession>A0A2S5A2W1</accession>
<evidence type="ECO:0000313" key="2">
    <source>
        <dbReference type="EMBL" id="POY36443.1"/>
    </source>
</evidence>
<dbReference type="InterPro" id="IPR029057">
    <property type="entry name" value="PRTase-like"/>
</dbReference>
<dbReference type="Proteomes" id="UP000236893">
    <property type="component" value="Unassembled WGS sequence"/>
</dbReference>
<dbReference type="InterPro" id="IPR000836">
    <property type="entry name" value="PRTase_dom"/>
</dbReference>
<proteinExistence type="predicted"/>
<evidence type="ECO:0000313" key="3">
    <source>
        <dbReference type="Proteomes" id="UP000236893"/>
    </source>
</evidence>
<feature type="domain" description="Phosphoribosyltransferase" evidence="1">
    <location>
        <begin position="13"/>
        <end position="212"/>
    </location>
</feature>
<dbReference type="SUPFAM" id="SSF53271">
    <property type="entry name" value="PRTase-like"/>
    <property type="match status" value="1"/>
</dbReference>